<evidence type="ECO:0000256" key="4">
    <source>
        <dbReference type="ARBA" id="ARBA00022692"/>
    </source>
</evidence>
<reference evidence="13" key="1">
    <citation type="submission" date="2018-05" db="EMBL/GenBank/DDBJ databases">
        <authorList>
            <person name="Lanie J.A."/>
            <person name="Ng W.-L."/>
            <person name="Kazmierczak K.M."/>
            <person name="Andrzejewski T.M."/>
            <person name="Davidsen T.M."/>
            <person name="Wayne K.J."/>
            <person name="Tettelin H."/>
            <person name="Glass J.I."/>
            <person name="Rusch D."/>
            <person name="Podicherti R."/>
            <person name="Tsui H.-C.T."/>
            <person name="Winkler M.E."/>
        </authorList>
    </citation>
    <scope>NUCLEOTIDE SEQUENCE</scope>
</reference>
<keyword evidence="4 12" id="KW-0812">Transmembrane</keyword>
<dbReference type="EC" id="2.4.99.28" evidence="10"/>
<evidence type="ECO:0000256" key="12">
    <source>
        <dbReference type="SAM" id="Phobius"/>
    </source>
</evidence>
<evidence type="ECO:0000256" key="10">
    <source>
        <dbReference type="ARBA" id="ARBA00044770"/>
    </source>
</evidence>
<evidence type="ECO:0000256" key="2">
    <source>
        <dbReference type="ARBA" id="ARBA00022676"/>
    </source>
</evidence>
<keyword evidence="6" id="KW-0573">Peptidoglycan synthesis</keyword>
<comment type="catalytic activity">
    <reaction evidence="11">
        <text>[GlcNAc-(1-&gt;4)-Mur2Ac(oyl-L-Ala-gamma-D-Glu-L-Lys-D-Ala-D-Ala)](n)-di-trans,octa-cis-undecaprenyl diphosphate + beta-D-GlcNAc-(1-&gt;4)-Mur2Ac(oyl-L-Ala-gamma-D-Glu-L-Lys-D-Ala-D-Ala)-di-trans,octa-cis-undecaprenyl diphosphate = [GlcNAc-(1-&gt;4)-Mur2Ac(oyl-L-Ala-gamma-D-Glu-L-Lys-D-Ala-D-Ala)](n+1)-di-trans,octa-cis-undecaprenyl diphosphate + di-trans,octa-cis-undecaprenyl diphosphate + H(+)</text>
        <dbReference type="Rhea" id="RHEA:23708"/>
        <dbReference type="Rhea" id="RHEA-COMP:9602"/>
        <dbReference type="Rhea" id="RHEA-COMP:9603"/>
        <dbReference type="ChEBI" id="CHEBI:15378"/>
        <dbReference type="ChEBI" id="CHEBI:58405"/>
        <dbReference type="ChEBI" id="CHEBI:60033"/>
        <dbReference type="ChEBI" id="CHEBI:78435"/>
        <dbReference type="EC" id="2.4.99.28"/>
    </reaction>
</comment>
<keyword evidence="7 12" id="KW-1133">Transmembrane helix</keyword>
<feature type="transmembrane region" description="Helical" evidence="12">
    <location>
        <begin position="34"/>
        <end position="51"/>
    </location>
</feature>
<comment type="subcellular location">
    <subcellularLocation>
        <location evidence="1">Membrane</location>
        <topology evidence="1">Multi-pass membrane protein</topology>
    </subcellularLocation>
</comment>
<dbReference type="Pfam" id="PF01098">
    <property type="entry name" value="FTSW_RODA_SPOVE"/>
    <property type="match status" value="1"/>
</dbReference>
<dbReference type="GO" id="GO:0015648">
    <property type="term" value="F:lipid-linked peptidoglycan transporter activity"/>
    <property type="evidence" value="ECO:0007669"/>
    <property type="project" value="TreeGrafter"/>
</dbReference>
<sequence>SKKKTSVTITSLKKFLLVLGTAVALLMLEPDLGTTAIIAAISLTILFFSGFRVRNLLLMGISGIALLFAASYSSGYRRKRLLGVLDPWQDPTGTGWQALQSAVAISQGGVSGLGLGESRAKWGFLPFSHTDFIFAIVAEELGFIGACLVILAFLSIGLAGLTAAFKAPDNFGQLLAAGITAWISIQAFVNLGAVLGILPITGVPLPFVSSGGSSLVVTMAAFGILLNVARQTR</sequence>
<dbReference type="GO" id="GO:0005886">
    <property type="term" value="C:plasma membrane"/>
    <property type="evidence" value="ECO:0007669"/>
    <property type="project" value="TreeGrafter"/>
</dbReference>
<dbReference type="GO" id="GO:0032153">
    <property type="term" value="C:cell division site"/>
    <property type="evidence" value="ECO:0007669"/>
    <property type="project" value="TreeGrafter"/>
</dbReference>
<feature type="non-terminal residue" evidence="13">
    <location>
        <position position="1"/>
    </location>
</feature>
<gene>
    <name evidence="13" type="ORF">METZ01_LOCUS420860</name>
</gene>
<feature type="transmembrane region" description="Helical" evidence="12">
    <location>
        <begin position="12"/>
        <end position="28"/>
    </location>
</feature>
<protein>
    <recommendedName>
        <fullName evidence="10">peptidoglycan glycosyltransferase</fullName>
        <ecNumber evidence="10">2.4.99.28</ecNumber>
    </recommendedName>
    <alternativeName>
        <fullName evidence="9">Peptidoglycan polymerase</fullName>
    </alternativeName>
</protein>
<evidence type="ECO:0000256" key="8">
    <source>
        <dbReference type="ARBA" id="ARBA00023136"/>
    </source>
</evidence>
<keyword evidence="3" id="KW-0808">Transferase</keyword>
<evidence type="ECO:0000256" key="1">
    <source>
        <dbReference type="ARBA" id="ARBA00004141"/>
    </source>
</evidence>
<keyword evidence="2" id="KW-0328">Glycosyltransferase</keyword>
<evidence type="ECO:0000256" key="7">
    <source>
        <dbReference type="ARBA" id="ARBA00022989"/>
    </source>
</evidence>
<evidence type="ECO:0000256" key="9">
    <source>
        <dbReference type="ARBA" id="ARBA00032370"/>
    </source>
</evidence>
<feature type="transmembrane region" description="Helical" evidence="12">
    <location>
        <begin position="56"/>
        <end position="75"/>
    </location>
</feature>
<evidence type="ECO:0000256" key="11">
    <source>
        <dbReference type="ARBA" id="ARBA00049902"/>
    </source>
</evidence>
<evidence type="ECO:0000256" key="5">
    <source>
        <dbReference type="ARBA" id="ARBA00022960"/>
    </source>
</evidence>
<proteinExistence type="predicted"/>
<feature type="transmembrane region" description="Helical" evidence="12">
    <location>
        <begin position="207"/>
        <end position="229"/>
    </location>
</feature>
<dbReference type="PROSITE" id="PS00428">
    <property type="entry name" value="FTSW_RODA_SPOVE"/>
    <property type="match status" value="1"/>
</dbReference>
<accession>A0A382X9Z5</accession>
<dbReference type="GO" id="GO:0051301">
    <property type="term" value="P:cell division"/>
    <property type="evidence" value="ECO:0007669"/>
    <property type="project" value="InterPro"/>
</dbReference>
<dbReference type="GO" id="GO:0008955">
    <property type="term" value="F:peptidoglycan glycosyltransferase activity"/>
    <property type="evidence" value="ECO:0007669"/>
    <property type="project" value="UniProtKB-EC"/>
</dbReference>
<dbReference type="InterPro" id="IPR018365">
    <property type="entry name" value="Cell_cycle_FtsW-rel_CS"/>
</dbReference>
<dbReference type="EMBL" id="UINC01166191">
    <property type="protein sequence ID" value="SVD68006.1"/>
    <property type="molecule type" value="Genomic_DNA"/>
</dbReference>
<dbReference type="InterPro" id="IPR001182">
    <property type="entry name" value="FtsW/RodA"/>
</dbReference>
<keyword evidence="8 12" id="KW-0472">Membrane</keyword>
<evidence type="ECO:0000256" key="3">
    <source>
        <dbReference type="ARBA" id="ARBA00022679"/>
    </source>
</evidence>
<feature type="transmembrane region" description="Helical" evidence="12">
    <location>
        <begin position="174"/>
        <end position="201"/>
    </location>
</feature>
<dbReference type="GO" id="GO:0009252">
    <property type="term" value="P:peptidoglycan biosynthetic process"/>
    <property type="evidence" value="ECO:0007669"/>
    <property type="project" value="UniProtKB-KW"/>
</dbReference>
<organism evidence="13">
    <name type="scientific">marine metagenome</name>
    <dbReference type="NCBI Taxonomy" id="408172"/>
    <lineage>
        <taxon>unclassified sequences</taxon>
        <taxon>metagenomes</taxon>
        <taxon>ecological metagenomes</taxon>
    </lineage>
</organism>
<dbReference type="GO" id="GO:0008360">
    <property type="term" value="P:regulation of cell shape"/>
    <property type="evidence" value="ECO:0007669"/>
    <property type="project" value="UniProtKB-KW"/>
</dbReference>
<feature type="transmembrane region" description="Helical" evidence="12">
    <location>
        <begin position="132"/>
        <end position="162"/>
    </location>
</feature>
<name>A0A382X9Z5_9ZZZZ</name>
<evidence type="ECO:0000313" key="13">
    <source>
        <dbReference type="EMBL" id="SVD68006.1"/>
    </source>
</evidence>
<keyword evidence="5" id="KW-0133">Cell shape</keyword>
<dbReference type="PANTHER" id="PTHR30474:SF2">
    <property type="entry name" value="PEPTIDOGLYCAN GLYCOSYLTRANSFERASE FTSW-RELATED"/>
    <property type="match status" value="1"/>
</dbReference>
<evidence type="ECO:0000256" key="6">
    <source>
        <dbReference type="ARBA" id="ARBA00022984"/>
    </source>
</evidence>
<dbReference type="PANTHER" id="PTHR30474">
    <property type="entry name" value="CELL CYCLE PROTEIN"/>
    <property type="match status" value="1"/>
</dbReference>
<dbReference type="AlphaFoldDB" id="A0A382X9Z5"/>